<evidence type="ECO:0000256" key="1">
    <source>
        <dbReference type="SAM" id="Phobius"/>
    </source>
</evidence>
<name>A0A1G4K4H1_9SACH</name>
<evidence type="ECO:0000313" key="3">
    <source>
        <dbReference type="Proteomes" id="UP000190274"/>
    </source>
</evidence>
<feature type="transmembrane region" description="Helical" evidence="1">
    <location>
        <begin position="325"/>
        <end position="345"/>
    </location>
</feature>
<proteinExistence type="predicted"/>
<protein>
    <submittedName>
        <fullName evidence="2">LADA_0H14664g1_1</fullName>
    </submittedName>
</protein>
<sequence>MIRPGLIFSKLKPALRNLATLVCLWFSILATLLTVLLLHLPNASCSSVSGPRYCLPQYELRFLEVPERNQDIFLGAKDLLTLLSYVAVDLNMKVEPAASADYDDVNLVNTFSPSNVFKINHLGFCKDQTSVTKLPKYCSVNLNGLEPISMIVRDVGVQFGITSARNPRIMGESFVYAYRLGLNALTKARGEQNIFLKYLQPESTPGEPSVATRDYNQWQGVAGGLLLLQNCCWSISWLALIEFSICVLVIVSTLLTAPKVLSGRNYKNWTTVNTIGHFALRVLPIVAIIVNFLGVFISAVIYVSLASASANYGMLHRVFDLQAGSGFYVGVVRLLLECVLLWQALTFQRISFKTKQNSALVPSSIDNLQKKYDTDSILSSGATV</sequence>
<reference evidence="2 3" key="1">
    <citation type="submission" date="2016-03" db="EMBL/GenBank/DDBJ databases">
        <authorList>
            <person name="Devillers H."/>
        </authorList>
    </citation>
    <scope>NUCLEOTIDE SEQUENCE [LARGE SCALE GENOMIC DNA]</scope>
    <source>
        <strain evidence="2">CBS 10888</strain>
    </source>
</reference>
<evidence type="ECO:0000313" key="2">
    <source>
        <dbReference type="EMBL" id="SCU98674.1"/>
    </source>
</evidence>
<gene>
    <name evidence="2" type="ORF">LADA_0H14664G</name>
</gene>
<feature type="transmembrane region" description="Helical" evidence="1">
    <location>
        <begin position="235"/>
        <end position="257"/>
    </location>
</feature>
<keyword evidence="1" id="KW-0812">Transmembrane</keyword>
<feature type="transmembrane region" description="Helical" evidence="1">
    <location>
        <begin position="278"/>
        <end position="305"/>
    </location>
</feature>
<keyword evidence="1" id="KW-0472">Membrane</keyword>
<keyword evidence="1" id="KW-1133">Transmembrane helix</keyword>
<dbReference type="EMBL" id="LT598461">
    <property type="protein sequence ID" value="SCU98674.1"/>
    <property type="molecule type" value="Genomic_DNA"/>
</dbReference>
<dbReference type="OrthoDB" id="4073891at2759"/>
<organism evidence="2 3">
    <name type="scientific">Lachancea dasiensis</name>
    <dbReference type="NCBI Taxonomy" id="1072105"/>
    <lineage>
        <taxon>Eukaryota</taxon>
        <taxon>Fungi</taxon>
        <taxon>Dikarya</taxon>
        <taxon>Ascomycota</taxon>
        <taxon>Saccharomycotina</taxon>
        <taxon>Saccharomycetes</taxon>
        <taxon>Saccharomycetales</taxon>
        <taxon>Saccharomycetaceae</taxon>
        <taxon>Lachancea</taxon>
    </lineage>
</organism>
<accession>A0A1G4K4H1</accession>
<dbReference type="Proteomes" id="UP000190274">
    <property type="component" value="Chromosome H"/>
</dbReference>
<keyword evidence="3" id="KW-1185">Reference proteome</keyword>
<dbReference type="AlphaFoldDB" id="A0A1G4K4H1"/>